<dbReference type="Proteomes" id="UP001224392">
    <property type="component" value="Unassembled WGS sequence"/>
</dbReference>
<organism evidence="1 2">
    <name type="scientific">Biformimicrobium ophioploci</name>
    <dbReference type="NCBI Taxonomy" id="3036711"/>
    <lineage>
        <taxon>Bacteria</taxon>
        <taxon>Pseudomonadati</taxon>
        <taxon>Pseudomonadota</taxon>
        <taxon>Gammaproteobacteria</taxon>
        <taxon>Cellvibrionales</taxon>
        <taxon>Microbulbiferaceae</taxon>
        <taxon>Biformimicrobium</taxon>
    </lineage>
</organism>
<protein>
    <recommendedName>
        <fullName evidence="3">Lipoprotein</fullName>
    </recommendedName>
</protein>
<sequence length="125" mass="13640">MELKMKKITGIAVLSVSSILFGCVSTPEPNPIAAVQPGDHELTCEYMEAEYKGNTEAAKRKIDKNNASDAKDVALGLLIWPGLADFNNAPGHEGNALLDRNARLKNLAEVQKCDTSGWPEQPKRY</sequence>
<keyword evidence="2" id="KW-1185">Reference proteome</keyword>
<dbReference type="PROSITE" id="PS51257">
    <property type="entry name" value="PROKAR_LIPOPROTEIN"/>
    <property type="match status" value="1"/>
</dbReference>
<name>A0ABQ6M048_9GAMM</name>
<reference evidence="1 2" key="1">
    <citation type="submission" date="2023-04" db="EMBL/GenBank/DDBJ databases">
        <title>Marinobulbifer ophiurae gen. nov., sp. Nov., isolate from tissue of brittle star Ophioplocus japonicus.</title>
        <authorList>
            <person name="Kawano K."/>
            <person name="Sawayama S."/>
            <person name="Nakagawa S."/>
        </authorList>
    </citation>
    <scope>NUCLEOTIDE SEQUENCE [LARGE SCALE GENOMIC DNA]</scope>
    <source>
        <strain evidence="1 2">NKW57</strain>
    </source>
</reference>
<dbReference type="EMBL" id="BSYJ01000003">
    <property type="protein sequence ID" value="GMG87672.1"/>
    <property type="molecule type" value="Genomic_DNA"/>
</dbReference>
<proteinExistence type="predicted"/>
<gene>
    <name evidence="1" type="ORF">MNKW57_19930</name>
</gene>
<comment type="caution">
    <text evidence="1">The sequence shown here is derived from an EMBL/GenBank/DDBJ whole genome shotgun (WGS) entry which is preliminary data.</text>
</comment>
<evidence type="ECO:0008006" key="3">
    <source>
        <dbReference type="Google" id="ProtNLM"/>
    </source>
</evidence>
<accession>A0ABQ6M048</accession>
<evidence type="ECO:0000313" key="1">
    <source>
        <dbReference type="EMBL" id="GMG87672.1"/>
    </source>
</evidence>
<evidence type="ECO:0000313" key="2">
    <source>
        <dbReference type="Proteomes" id="UP001224392"/>
    </source>
</evidence>